<dbReference type="GO" id="GO:0000725">
    <property type="term" value="P:recombinational repair"/>
    <property type="evidence" value="ECO:0007669"/>
    <property type="project" value="TreeGrafter"/>
</dbReference>
<evidence type="ECO:0000313" key="2">
    <source>
        <dbReference type="Proteomes" id="UP000584670"/>
    </source>
</evidence>
<dbReference type="InterPro" id="IPR027417">
    <property type="entry name" value="P-loop_NTPase"/>
</dbReference>
<dbReference type="PANTHER" id="PTHR11070:SF17">
    <property type="entry name" value="DNA HELICASE IV"/>
    <property type="match status" value="1"/>
</dbReference>
<keyword evidence="1" id="KW-0067">ATP-binding</keyword>
<dbReference type="RefSeq" id="WP_186280546.1">
    <property type="nucleotide sequence ID" value="NZ_JACMSF010000002.1"/>
</dbReference>
<reference evidence="1 2" key="1">
    <citation type="submission" date="2020-08" db="EMBL/GenBank/DDBJ databases">
        <title>Streptomyces sp. PSKA01 genome sequencing and assembly.</title>
        <authorList>
            <person name="Mandal S."/>
            <person name="Maiti P.K."/>
            <person name="Das P."/>
        </authorList>
    </citation>
    <scope>NUCLEOTIDE SEQUENCE [LARGE SCALE GENOMIC DNA]</scope>
    <source>
        <strain evidence="1 2">PSKA01</strain>
    </source>
</reference>
<name>A0A7X1IY07_9ACTN</name>
<proteinExistence type="predicted"/>
<dbReference type="GO" id="GO:0003677">
    <property type="term" value="F:DNA binding"/>
    <property type="evidence" value="ECO:0007669"/>
    <property type="project" value="InterPro"/>
</dbReference>
<evidence type="ECO:0000313" key="1">
    <source>
        <dbReference type="EMBL" id="MBC2900645.1"/>
    </source>
</evidence>
<keyword evidence="1" id="KW-0378">Hydrolase</keyword>
<dbReference type="Gene3D" id="3.40.50.300">
    <property type="entry name" value="P-loop containing nucleotide triphosphate hydrolases"/>
    <property type="match status" value="2"/>
</dbReference>
<dbReference type="PANTHER" id="PTHR11070">
    <property type="entry name" value="UVRD / RECB / PCRA DNA HELICASE FAMILY MEMBER"/>
    <property type="match status" value="1"/>
</dbReference>
<accession>A0A7X1IY07</accession>
<dbReference type="Proteomes" id="UP000584670">
    <property type="component" value="Unassembled WGS sequence"/>
</dbReference>
<keyword evidence="1" id="KW-0547">Nucleotide-binding</keyword>
<dbReference type="GO" id="GO:0005829">
    <property type="term" value="C:cytosol"/>
    <property type="evidence" value="ECO:0007669"/>
    <property type="project" value="TreeGrafter"/>
</dbReference>
<dbReference type="GO" id="GO:0043138">
    <property type="term" value="F:3'-5' DNA helicase activity"/>
    <property type="evidence" value="ECO:0007669"/>
    <property type="project" value="TreeGrafter"/>
</dbReference>
<keyword evidence="1" id="KW-0347">Helicase</keyword>
<dbReference type="EMBL" id="JACMSF010000002">
    <property type="protein sequence ID" value="MBC2900645.1"/>
    <property type="molecule type" value="Genomic_DNA"/>
</dbReference>
<dbReference type="InterPro" id="IPR000212">
    <property type="entry name" value="DNA_helicase_UvrD/REP"/>
</dbReference>
<dbReference type="GO" id="GO:0005524">
    <property type="term" value="F:ATP binding"/>
    <property type="evidence" value="ECO:0007669"/>
    <property type="project" value="InterPro"/>
</dbReference>
<sequence>MTVTYLDLTREQRSCLDDLPFDGNHLISGPPGSGKSLLAAQRAVMLALTGTPVVLLTYSNLLHQSLAGAVHALGPADRSVRVRTAHAWLTEWYGGKPPGGPDGWFDWPALYERAAATDPPPGLTLVVDEGQDLPPEFYRLCRLLGARTTVYADECQRLTDTNSTLAEIVERLGRCARHELDGNHRNTRQIASFAAHFHTGAGLPPIPERAGPSPRLHRLPQRGAADLVMLLAKQHPQYSIGVITHSKHTQFSLLGTLQNKAPRLKPQLYTSDAWKGGRYHRLDLGRPGVVLVHRRSAKGLGFDTVVIPDTHTDAATDPTSAALRMEYYVMATRARRELHLAYEGASEPPLLAQVGPSDLLRG</sequence>
<dbReference type="SUPFAM" id="SSF52540">
    <property type="entry name" value="P-loop containing nucleoside triphosphate hydrolases"/>
    <property type="match status" value="1"/>
</dbReference>
<gene>
    <name evidence="1" type="ORF">H4N64_03335</name>
</gene>
<protein>
    <submittedName>
        <fullName evidence="1">DNA helicase</fullName>
    </submittedName>
</protein>
<comment type="caution">
    <text evidence="1">The sequence shown here is derived from an EMBL/GenBank/DDBJ whole genome shotgun (WGS) entry which is preliminary data.</text>
</comment>
<organism evidence="1 2">
    <name type="scientific">Streptomyces cupreus</name>
    <dbReference type="NCBI Taxonomy" id="2759956"/>
    <lineage>
        <taxon>Bacteria</taxon>
        <taxon>Bacillati</taxon>
        <taxon>Actinomycetota</taxon>
        <taxon>Actinomycetes</taxon>
        <taxon>Kitasatosporales</taxon>
        <taxon>Streptomycetaceae</taxon>
        <taxon>Streptomyces</taxon>
    </lineage>
</organism>
<keyword evidence="2" id="KW-1185">Reference proteome</keyword>
<dbReference type="AlphaFoldDB" id="A0A7X1IY07"/>